<evidence type="ECO:0000313" key="37">
    <source>
        <dbReference type="Proteomes" id="UP000034227"/>
    </source>
</evidence>
<dbReference type="Proteomes" id="UP000034227">
    <property type="component" value="Unassembled WGS sequence"/>
</dbReference>
<dbReference type="Proteomes" id="UP000300067">
    <property type="component" value="Chromosome"/>
</dbReference>
<evidence type="ECO:0000313" key="7">
    <source>
        <dbReference type="EMBL" id="KKG68158.1"/>
    </source>
</evidence>
<dbReference type="Proteomes" id="UP000034668">
    <property type="component" value="Unassembled WGS sequence"/>
</dbReference>
<dbReference type="EMBL" id="JJQG01000104">
    <property type="protein sequence ID" value="KKH37602.1"/>
    <property type="molecule type" value="Genomic_DNA"/>
</dbReference>
<accession>A0A0F8TMQ3</accession>
<dbReference type="Proteomes" id="UP000034578">
    <property type="component" value="Unassembled WGS sequence"/>
</dbReference>
<dbReference type="EMBL" id="JJQX01000230">
    <property type="protein sequence ID" value="KKH89159.1"/>
    <property type="molecule type" value="Genomic_DNA"/>
</dbReference>
<evidence type="ECO:0000313" key="28">
    <source>
        <dbReference type="EMBL" id="QCR16676.1"/>
    </source>
</evidence>
<dbReference type="EMBL" id="JJPP01000018">
    <property type="protein sequence ID" value="KKG83292.1"/>
    <property type="molecule type" value="Genomic_DNA"/>
</dbReference>
<evidence type="ECO:0000313" key="33">
    <source>
        <dbReference type="Proteomes" id="UP000034021"/>
    </source>
</evidence>
<dbReference type="EMBL" id="JJQO01000210">
    <property type="protein sequence ID" value="KKH63050.1"/>
    <property type="molecule type" value="Genomic_DNA"/>
</dbReference>
<dbReference type="EMBL" id="JJPL01000160">
    <property type="protein sequence ID" value="KKG59119.1"/>
    <property type="molecule type" value="Genomic_DNA"/>
</dbReference>
<evidence type="ECO:0000313" key="13">
    <source>
        <dbReference type="EMBL" id="KKH46579.1"/>
    </source>
</evidence>
<evidence type="ECO:0000313" key="22">
    <source>
        <dbReference type="EMBL" id="KKH88282.1"/>
    </source>
</evidence>
<evidence type="ECO:0000313" key="35">
    <source>
        <dbReference type="Proteomes" id="UP000034142"/>
    </source>
</evidence>
<dbReference type="Proteomes" id="UP000034040">
    <property type="component" value="Unassembled WGS sequence"/>
</dbReference>
<sequence length="83" mass="9644">MYGPGFNLPCYDRIKNDAQEKLSVKKFSHLKRTVLILKPLKKEKFLIFNRIPGKISANNSVIFVITKIVTLELNVTKNYNNYN</sequence>
<reference evidence="28 54" key="2">
    <citation type="submission" date="2018-05" db="EMBL/GenBank/DDBJ databases">
        <title>Methanosarcina gilichinskyana sp. nov., a novel methanogenic archaeon isolated from Holocene permafrost, North East Russia.</title>
        <authorList>
            <person name="Oshurkova V."/>
            <person name="Meer M."/>
            <person name="Bochkareva O."/>
            <person name="Shcherbakova V."/>
        </authorList>
    </citation>
    <scope>NUCLEOTIDE SEQUENCE [LARGE SCALE GENOMIC DNA]</scope>
    <source>
        <strain evidence="28 54">JL01</strain>
    </source>
</reference>
<evidence type="ECO:0000313" key="54">
    <source>
        <dbReference type="Proteomes" id="UP000300067"/>
    </source>
</evidence>
<evidence type="ECO:0000313" key="27">
    <source>
        <dbReference type="EMBL" id="KKI06557.1"/>
    </source>
</evidence>
<gene>
    <name evidence="28" type="ORF">DKM28_12280</name>
    <name evidence="4" type="ORF">DU30_16090</name>
    <name evidence="3" type="ORF">DU31_04315</name>
    <name evidence="2" type="ORF">DU40_11885</name>
    <name evidence="7" type="ORF">DU43_13930</name>
    <name evidence="1" type="ORF">DU47_18455</name>
    <name evidence="11" type="ORF">DU50_06075</name>
    <name evidence="5" type="ORF">DU52_00645</name>
    <name evidence="12" type="ORF">DU54_12680</name>
    <name evidence="8" type="ORF">DU55_16570</name>
    <name evidence="10" type="ORF">DU58_13830</name>
    <name evidence="6" type="ORF">DU67_15130</name>
    <name evidence="9" type="ORF">DU69_14375</name>
    <name evidence="15" type="ORF">DU73_00745</name>
    <name evidence="16" type="ORF">DU75_17375</name>
    <name evidence="14" type="ORF">DU76_08165</name>
    <name evidence="20" type="ORF">DU77_13055</name>
    <name evidence="19" type="ORF">DU78_06580</name>
    <name evidence="23" type="ORF">DU79_14595</name>
    <name evidence="22" type="ORF">DU80_01905</name>
    <name evidence="26" type="ORF">DU81_10140</name>
    <name evidence="21" type="ORF">DU82_16235</name>
    <name evidence="27" type="ORF">DU83_07000</name>
    <name evidence="25" type="ORF">DU84_14810</name>
    <name evidence="13" type="ORF">DU85_03450</name>
    <name evidence="18" type="ORF">DU86_14870</name>
    <name evidence="17" type="ORF">DU87_11690</name>
    <name evidence="24" type="ORF">DU88_12545</name>
</gene>
<evidence type="ECO:0000313" key="50">
    <source>
        <dbReference type="Proteomes" id="UP000034842"/>
    </source>
</evidence>
<evidence type="ECO:0000313" key="49">
    <source>
        <dbReference type="Proteomes" id="UP000034817"/>
    </source>
</evidence>
<evidence type="ECO:0000313" key="1">
    <source>
        <dbReference type="EMBL" id="KKF99148.1"/>
    </source>
</evidence>
<dbReference type="Proteomes" id="UP000033885">
    <property type="component" value="Unassembled WGS sequence"/>
</dbReference>
<evidence type="ECO:0000313" key="41">
    <source>
        <dbReference type="Proteomes" id="UP000034424"/>
    </source>
</evidence>
<evidence type="ECO:0000313" key="4">
    <source>
        <dbReference type="EMBL" id="KKG31995.1"/>
    </source>
</evidence>
<evidence type="ECO:0000313" key="45">
    <source>
        <dbReference type="Proteomes" id="UP000034657"/>
    </source>
</evidence>
<evidence type="ECO:0000313" key="38">
    <source>
        <dbReference type="Proteomes" id="UP000034232"/>
    </source>
</evidence>
<dbReference type="EMBL" id="JJQH01000140">
    <property type="protein sequence ID" value="KKH37385.1"/>
    <property type="molecule type" value="Genomic_DNA"/>
</dbReference>
<dbReference type="EMBL" id="JJOR01000002">
    <property type="protein sequence ID" value="KKG09397.1"/>
    <property type="molecule type" value="Genomic_DNA"/>
</dbReference>
<proteinExistence type="predicted"/>
<dbReference type="EMBL" id="JJOT01000093">
    <property type="protein sequence ID" value="KKG00748.1"/>
    <property type="molecule type" value="Genomic_DNA"/>
</dbReference>
<evidence type="ECO:0000313" key="40">
    <source>
        <dbReference type="Proteomes" id="UP000034399"/>
    </source>
</evidence>
<evidence type="ECO:0000313" key="43">
    <source>
        <dbReference type="Proteomes" id="UP000034578"/>
    </source>
</evidence>
<dbReference type="EMBL" id="JJQU01000065">
    <property type="protein sequence ID" value="KKH88282.1"/>
    <property type="molecule type" value="Genomic_DNA"/>
</dbReference>
<dbReference type="Proteomes" id="UP000034692">
    <property type="component" value="Unassembled WGS sequence"/>
</dbReference>
<evidence type="ECO:0000313" key="47">
    <source>
        <dbReference type="Proteomes" id="UP000034692"/>
    </source>
</evidence>
<dbReference type="Proteomes" id="UP000034758">
    <property type="component" value="Unassembled WGS sequence"/>
</dbReference>
<dbReference type="EMBL" id="JJQM01000059">
    <property type="protein sequence ID" value="KKH56456.1"/>
    <property type="molecule type" value="Genomic_DNA"/>
</dbReference>
<evidence type="ECO:0000313" key="2">
    <source>
        <dbReference type="EMBL" id="KKG00748.1"/>
    </source>
</evidence>
<evidence type="ECO:0000313" key="51">
    <source>
        <dbReference type="Proteomes" id="UP000034872"/>
    </source>
</evidence>
<dbReference type="EMBL" id="JJOS01000119">
    <property type="protein sequence ID" value="KKF99148.1"/>
    <property type="molecule type" value="Genomic_DNA"/>
</dbReference>
<dbReference type="EMBL" id="JJQJ01000157">
    <property type="protein sequence ID" value="KKH46579.1"/>
    <property type="molecule type" value="Genomic_DNA"/>
</dbReference>
<dbReference type="Proteomes" id="UP000034937">
    <property type="component" value="Unassembled WGS sequence"/>
</dbReference>
<evidence type="ECO:0000313" key="52">
    <source>
        <dbReference type="Proteomes" id="UP000034925"/>
    </source>
</evidence>
<dbReference type="Proteomes" id="UP000034817">
    <property type="component" value="Unassembled WGS sequence"/>
</dbReference>
<evidence type="ECO:0000313" key="6">
    <source>
        <dbReference type="EMBL" id="KKG59119.1"/>
    </source>
</evidence>
<dbReference type="EMBL" id="JJQR01000174">
    <property type="protein sequence ID" value="KKH70423.1"/>
    <property type="molecule type" value="Genomic_DNA"/>
</dbReference>
<protein>
    <submittedName>
        <fullName evidence="26">Uncharacterized protein</fullName>
    </submittedName>
</protein>
<dbReference type="Proteomes" id="UP000033864">
    <property type="component" value="Unassembled WGS sequence"/>
</dbReference>
<dbReference type="Proteomes" id="UP000034152">
    <property type="component" value="Unassembled WGS sequence"/>
</dbReference>
<dbReference type="EMBL" id="JJPC01000130">
    <property type="protein sequence ID" value="KKG31995.1"/>
    <property type="molecule type" value="Genomic_DNA"/>
</dbReference>
<organism evidence="26 31">
    <name type="scientific">Methanosarcina mazei</name>
    <name type="common">Methanosarcina frisia</name>
    <dbReference type="NCBI Taxonomy" id="2209"/>
    <lineage>
        <taxon>Archaea</taxon>
        <taxon>Methanobacteriati</taxon>
        <taxon>Methanobacteriota</taxon>
        <taxon>Stenosarchaea group</taxon>
        <taxon>Methanomicrobia</taxon>
        <taxon>Methanosarcinales</taxon>
        <taxon>Methanosarcinaceae</taxon>
        <taxon>Methanosarcina</taxon>
    </lineage>
</organism>
<evidence type="ECO:0000313" key="8">
    <source>
        <dbReference type="EMBL" id="KKG83292.1"/>
    </source>
</evidence>
<dbReference type="EMBL" id="JJQD01000224">
    <property type="protein sequence ID" value="KKH22306.1"/>
    <property type="molecule type" value="Genomic_DNA"/>
</dbReference>
<dbReference type="Proteomes" id="UP000034232">
    <property type="component" value="Unassembled WGS sequence"/>
</dbReference>
<keyword evidence="43" id="KW-1185">Reference proteome</keyword>
<dbReference type="EMBL" id="JJQV01000042">
    <property type="protein sequence ID" value="KKH84711.1"/>
    <property type="molecule type" value="Genomic_DNA"/>
</dbReference>
<dbReference type="Proteomes" id="UP000034142">
    <property type="component" value="Unassembled WGS sequence"/>
</dbReference>
<dbReference type="EMBL" id="JJQS01000005">
    <property type="protein sequence ID" value="KKH78832.1"/>
    <property type="molecule type" value="Genomic_DNA"/>
</dbReference>
<dbReference type="Proteomes" id="UP000034424">
    <property type="component" value="Unassembled WGS sequence"/>
</dbReference>
<evidence type="ECO:0000313" key="44">
    <source>
        <dbReference type="Proteomes" id="UP000034597"/>
    </source>
</evidence>
<dbReference type="Proteomes" id="UP000034021">
    <property type="component" value="Unassembled WGS sequence"/>
</dbReference>
<dbReference type="Proteomes" id="UP000034842">
    <property type="component" value="Unassembled WGS sequence"/>
</dbReference>
<name>A0A0F8TMQ3_METMZ</name>
<dbReference type="PATRIC" id="fig|2209.49.peg.2966"/>
<evidence type="ECO:0000313" key="42">
    <source>
        <dbReference type="Proteomes" id="UP000034547"/>
    </source>
</evidence>
<evidence type="ECO:0000313" key="48">
    <source>
        <dbReference type="Proteomes" id="UP000034758"/>
    </source>
</evidence>
<dbReference type="EMBL" id="JJPM01000308">
    <property type="protein sequence ID" value="KKG68158.1"/>
    <property type="molecule type" value="Genomic_DNA"/>
</dbReference>
<dbReference type="EMBL" id="JJPA01000124">
    <property type="protein sequence ID" value="KKG32739.1"/>
    <property type="molecule type" value="Genomic_DNA"/>
</dbReference>
<dbReference type="EMBL" id="JJPT01000153">
    <property type="protein sequence ID" value="KKG87961.1"/>
    <property type="molecule type" value="Genomic_DNA"/>
</dbReference>
<evidence type="ECO:0000313" key="14">
    <source>
        <dbReference type="EMBL" id="KKH56456.1"/>
    </source>
</evidence>
<dbReference type="Proteomes" id="UP000034597">
    <property type="component" value="Unassembled WGS sequence"/>
</dbReference>
<dbReference type="EMBL" id="JJRA01000069">
    <property type="protein sequence ID" value="KKI04191.1"/>
    <property type="molecule type" value="Genomic_DNA"/>
</dbReference>
<evidence type="ECO:0000313" key="12">
    <source>
        <dbReference type="EMBL" id="KKH37602.1"/>
    </source>
</evidence>
<dbReference type="Proteomes" id="UP000034547">
    <property type="component" value="Unassembled WGS sequence"/>
</dbReference>
<evidence type="ECO:0000313" key="26">
    <source>
        <dbReference type="EMBL" id="KKI04191.1"/>
    </source>
</evidence>
<evidence type="ECO:0000313" key="29">
    <source>
        <dbReference type="Proteomes" id="UP000033814"/>
    </source>
</evidence>
<evidence type="ECO:0000313" key="20">
    <source>
        <dbReference type="EMBL" id="KKH78832.1"/>
    </source>
</evidence>
<dbReference type="Proteomes" id="UP000033814">
    <property type="component" value="Unassembled WGS sequence"/>
</dbReference>
<dbReference type="Proteomes" id="UP000034399">
    <property type="component" value="Unassembled WGS sequence"/>
</dbReference>
<dbReference type="Proteomes" id="UP000033933">
    <property type="component" value="Unassembled WGS sequence"/>
</dbReference>
<reference evidence="29 30" key="1">
    <citation type="journal article" date="2015" name="ISME J.">
        <title>Genomic and phenotypic differentiation among Methanosarcina mazei populations from Columbia River sediment.</title>
        <authorList>
            <person name="Youngblut N.D."/>
            <person name="Wirth J.S."/>
            <person name="Henriksen J.R."/>
            <person name="Smith M."/>
            <person name="Simon H."/>
            <person name="Metcalf W.W."/>
            <person name="Whitaker R.J."/>
        </authorList>
    </citation>
    <scope>NUCLEOTIDE SEQUENCE [LARGE SCALE GENOMIC DNA]</scope>
    <source>
        <strain evidence="10 37">1.F.A.2.8</strain>
        <strain evidence="12 48">1.H.A.1A.1</strain>
        <strain evidence="11 33">1.H.A.1A.3</strain>
        <strain evidence="13 30">1.H.A.1A.6</strain>
        <strain evidence="14 38">1.H.A.2.3</strain>
        <strain evidence="16 47">1.H.A.2.7</strain>
        <strain evidence="15">1.H.A.2.8</strain>
        <strain evidence="17 32">1.H.M.0.1</strain>
        <strain evidence="18 52">1.H.M.1A.1</strain>
        <strain evidence="20 34">1.H.M.1A.2</strain>
        <strain evidence="19 50">1.H.M.1A.3</strain>
        <strain evidence="22 36">1.H.M.2.1</strain>
        <strain evidence="21 29">1.H.M.2.2</strain>
        <strain evidence="24 53">1.H.M.2.3</strain>
        <strain evidence="23 46">1.H.M.2.4</strain>
        <strain evidence="25 51">1.H.T.2.1</strain>
        <strain evidence="26 31">1.H.T.2.3</strain>
        <strain evidence="27 42">1.H.T.2.5</strain>
        <strain evidence="3 35">2.F.A.2.3</strain>
        <strain evidence="1 43">2.F.A.2.4</strain>
        <strain evidence="2 44">2.F.T.0.2</strain>
        <strain evidence="5 40">3.F.A.1A.1</strain>
        <strain evidence="4 39">3.F.A.1B.1</strain>
        <strain evidence="6 41">3.F.T.2.1</strain>
        <strain evidence="7">3.H.A.1A.1</strain>
        <strain evidence="8 49">3.H.A.2.4</strain>
        <strain evidence="9 45">3.H.M.1A.1</strain>
    </source>
</reference>
<dbReference type="EMBL" id="JJQZ01000130">
    <property type="protein sequence ID" value="KKH93429.1"/>
    <property type="molecule type" value="Genomic_DNA"/>
</dbReference>
<dbReference type="AlphaFoldDB" id="A0A0F8TMQ3"/>
<evidence type="ECO:0000313" key="32">
    <source>
        <dbReference type="Proteomes" id="UP000033933"/>
    </source>
</evidence>
<evidence type="ECO:0000313" key="21">
    <source>
        <dbReference type="EMBL" id="KKH84711.1"/>
    </source>
</evidence>
<evidence type="ECO:0000313" key="9">
    <source>
        <dbReference type="EMBL" id="KKG87961.1"/>
    </source>
</evidence>
<evidence type="ECO:0000313" key="18">
    <source>
        <dbReference type="EMBL" id="KKH70423.1"/>
    </source>
</evidence>
<evidence type="ECO:0000313" key="36">
    <source>
        <dbReference type="Proteomes" id="UP000034152"/>
    </source>
</evidence>
<evidence type="ECO:0000313" key="31">
    <source>
        <dbReference type="Proteomes" id="UP000033885"/>
    </source>
</evidence>
<dbReference type="EMBL" id="JJQT01000233">
    <property type="protein sequence ID" value="KKH72837.1"/>
    <property type="molecule type" value="Genomic_DNA"/>
</dbReference>
<evidence type="ECO:0000313" key="15">
    <source>
        <dbReference type="EMBL" id="KKH61651.1"/>
    </source>
</evidence>
<dbReference type="Proteomes" id="UP000034925">
    <property type="component" value="Unassembled WGS sequence"/>
</dbReference>
<evidence type="ECO:0000313" key="46">
    <source>
        <dbReference type="Proteomes" id="UP000034668"/>
    </source>
</evidence>
<dbReference type="EMBL" id="JJRB01000006">
    <property type="protein sequence ID" value="KKI06557.1"/>
    <property type="molecule type" value="Genomic_DNA"/>
</dbReference>
<evidence type="ECO:0000313" key="11">
    <source>
        <dbReference type="EMBL" id="KKH37385.1"/>
    </source>
</evidence>
<evidence type="ECO:0000313" key="19">
    <source>
        <dbReference type="EMBL" id="KKH72837.1"/>
    </source>
</evidence>
<evidence type="ECO:0000313" key="16">
    <source>
        <dbReference type="EMBL" id="KKH63050.1"/>
    </source>
</evidence>
<evidence type="ECO:0000313" key="39">
    <source>
        <dbReference type="Proteomes" id="UP000034298"/>
    </source>
</evidence>
<dbReference type="EMBL" id="JJQQ01000011">
    <property type="protein sequence ID" value="KKH69991.1"/>
    <property type="molecule type" value="Genomic_DNA"/>
</dbReference>
<evidence type="ECO:0000313" key="24">
    <source>
        <dbReference type="EMBL" id="KKH91643.1"/>
    </source>
</evidence>
<evidence type="ECO:0000313" key="53">
    <source>
        <dbReference type="Proteomes" id="UP000034937"/>
    </source>
</evidence>
<dbReference type="Proteomes" id="UP000034298">
    <property type="component" value="Unassembled WGS sequence"/>
</dbReference>
<dbReference type="EMBL" id="JJQW01000002">
    <property type="protein sequence ID" value="KKH91643.1"/>
    <property type="molecule type" value="Genomic_DNA"/>
</dbReference>
<dbReference type="Proteomes" id="UP000034872">
    <property type="component" value="Unassembled WGS sequence"/>
</dbReference>
<evidence type="ECO:0000313" key="10">
    <source>
        <dbReference type="EMBL" id="KKH22306.1"/>
    </source>
</evidence>
<evidence type="ECO:0000313" key="23">
    <source>
        <dbReference type="EMBL" id="KKH89159.1"/>
    </source>
</evidence>
<dbReference type="EMBL" id="CP029709">
    <property type="protein sequence ID" value="QCR16676.1"/>
    <property type="molecule type" value="Genomic_DNA"/>
</dbReference>
<dbReference type="EMBL" id="JJQP01000280">
    <property type="protein sequence ID" value="KKH61651.1"/>
    <property type="molecule type" value="Genomic_DNA"/>
</dbReference>
<evidence type="ECO:0000313" key="30">
    <source>
        <dbReference type="Proteomes" id="UP000033864"/>
    </source>
</evidence>
<evidence type="ECO:0000313" key="17">
    <source>
        <dbReference type="EMBL" id="KKH69991.1"/>
    </source>
</evidence>
<dbReference type="Proteomes" id="UP000034657">
    <property type="component" value="Unassembled WGS sequence"/>
</dbReference>
<evidence type="ECO:0000313" key="34">
    <source>
        <dbReference type="Proteomes" id="UP000034040"/>
    </source>
</evidence>
<evidence type="ECO:0000313" key="25">
    <source>
        <dbReference type="EMBL" id="KKH93429.1"/>
    </source>
</evidence>
<evidence type="ECO:0000313" key="5">
    <source>
        <dbReference type="EMBL" id="KKG32739.1"/>
    </source>
</evidence>
<evidence type="ECO:0000313" key="3">
    <source>
        <dbReference type="EMBL" id="KKG09397.1"/>
    </source>
</evidence>